<dbReference type="EMBL" id="CAUOFW020005436">
    <property type="protein sequence ID" value="CAK9170127.1"/>
    <property type="molecule type" value="Genomic_DNA"/>
</dbReference>
<evidence type="ECO:0008006" key="3">
    <source>
        <dbReference type="Google" id="ProtNLM"/>
    </source>
</evidence>
<gene>
    <name evidence="1" type="ORF">ILEXP_LOCUS39615</name>
</gene>
<protein>
    <recommendedName>
        <fullName evidence="3">Ash family protein</fullName>
    </recommendedName>
</protein>
<organism evidence="1 2">
    <name type="scientific">Ilex paraguariensis</name>
    <name type="common">yerba mate</name>
    <dbReference type="NCBI Taxonomy" id="185542"/>
    <lineage>
        <taxon>Eukaryota</taxon>
        <taxon>Viridiplantae</taxon>
        <taxon>Streptophyta</taxon>
        <taxon>Embryophyta</taxon>
        <taxon>Tracheophyta</taxon>
        <taxon>Spermatophyta</taxon>
        <taxon>Magnoliopsida</taxon>
        <taxon>eudicotyledons</taxon>
        <taxon>Gunneridae</taxon>
        <taxon>Pentapetalae</taxon>
        <taxon>asterids</taxon>
        <taxon>campanulids</taxon>
        <taxon>Aquifoliales</taxon>
        <taxon>Aquifoliaceae</taxon>
        <taxon>Ilex</taxon>
    </lineage>
</organism>
<name>A0ABC8TQ07_9AQUA</name>
<evidence type="ECO:0000313" key="1">
    <source>
        <dbReference type="EMBL" id="CAK9170127.1"/>
    </source>
</evidence>
<evidence type="ECO:0000313" key="2">
    <source>
        <dbReference type="Proteomes" id="UP001642360"/>
    </source>
</evidence>
<reference evidence="1 2" key="1">
    <citation type="submission" date="2024-02" db="EMBL/GenBank/DDBJ databases">
        <authorList>
            <person name="Vignale AGUSTIN F."/>
            <person name="Sosa J E."/>
            <person name="Modenutti C."/>
        </authorList>
    </citation>
    <scope>NUCLEOTIDE SEQUENCE [LARGE SCALE GENOMIC DNA]</scope>
</reference>
<comment type="caution">
    <text evidence="1">The sequence shown here is derived from an EMBL/GenBank/DDBJ whole genome shotgun (WGS) entry which is preliminary data.</text>
</comment>
<accession>A0ABC8TQ07</accession>
<keyword evidence="2" id="KW-1185">Reference proteome</keyword>
<sequence length="232" mass="25509">MSRKSQYQVNAKARTITISNFLSFAGDAHPCALGVAFAQGVTFFSFVGVAQQPAVPGASCCIPFGATYVELAHTFNNWRRNGRTFVGSRRDQLPLPIEKPDSPCLAHNGHLSKLELMSRKSQYQVNAKARTITISNFLSFAGDAHPCALGIAFAQGVTFFSFVGVAQQPAVPGASCCIPFGATYVELAHTFNNWRRNGRTFVGSRRDVANTWFRLLPTTPDLHPHFIWKRSL</sequence>
<proteinExistence type="predicted"/>
<dbReference type="Proteomes" id="UP001642360">
    <property type="component" value="Unassembled WGS sequence"/>
</dbReference>
<dbReference type="AlphaFoldDB" id="A0ABC8TQ07"/>